<organism evidence="5 6">
    <name type="scientific">Thermatribacter velox</name>
    <dbReference type="NCBI Taxonomy" id="3039681"/>
    <lineage>
        <taxon>Bacteria</taxon>
        <taxon>Pseudomonadati</taxon>
        <taxon>Atribacterota</taxon>
        <taxon>Atribacteria</taxon>
        <taxon>Atribacterales</taxon>
        <taxon>Thermatribacteraceae</taxon>
        <taxon>Thermatribacter</taxon>
    </lineage>
</organism>
<sequence length="308" mass="35726">MKPKEIPDLDEVRKWIEEYGKRVVNIKDQKGREMEIIELRDRIEEALSFYRERGAFIAPEETRLGNLDAELRKIAPLFVKMVGAKTLEQERAKHNPPKERFYWWIDQIVREEKRKRTKKTLTSVTVALAVLLVLYFLVFRLPPAEKQYLDALYEAEQFIGAGKFEEALAKCEEALSIFQDRPTPYIMAGCILEKLGEAEKAQSYFQQAQKLYDTEAEFKLEKATWYFRVGMSEASKRTLGEILKEDPENVYALNLLGAIYEEENNIVEALKAYQKVLELAEEKGLDTLIPVTKTKIAMLQLKLPLNVP</sequence>
<dbReference type="PROSITE" id="PS50005">
    <property type="entry name" value="TPR"/>
    <property type="match status" value="1"/>
</dbReference>
<feature type="repeat" description="TPR" evidence="3">
    <location>
        <begin position="250"/>
        <end position="283"/>
    </location>
</feature>
<evidence type="ECO:0000313" key="6">
    <source>
        <dbReference type="Proteomes" id="UP001461341"/>
    </source>
</evidence>
<dbReference type="SUPFAM" id="SSF48452">
    <property type="entry name" value="TPR-like"/>
    <property type="match status" value="1"/>
</dbReference>
<dbReference type="Pfam" id="PF13181">
    <property type="entry name" value="TPR_8"/>
    <property type="match status" value="1"/>
</dbReference>
<evidence type="ECO:0000256" key="3">
    <source>
        <dbReference type="PROSITE-ProRule" id="PRU00339"/>
    </source>
</evidence>
<keyword evidence="4" id="KW-0812">Transmembrane</keyword>
<evidence type="ECO:0000256" key="4">
    <source>
        <dbReference type="SAM" id="Phobius"/>
    </source>
</evidence>
<dbReference type="InterPro" id="IPR011990">
    <property type="entry name" value="TPR-like_helical_dom_sf"/>
</dbReference>
<protein>
    <submittedName>
        <fullName evidence="5">Tetratricopeptide repeat protein</fullName>
    </submittedName>
</protein>
<dbReference type="PANTHER" id="PTHR45586">
    <property type="entry name" value="TPR REPEAT-CONTAINING PROTEIN PA4667"/>
    <property type="match status" value="1"/>
</dbReference>
<dbReference type="PANTHER" id="PTHR45586:SF1">
    <property type="entry name" value="LIPOPOLYSACCHARIDE ASSEMBLY PROTEIN B"/>
    <property type="match status" value="1"/>
</dbReference>
<keyword evidence="4" id="KW-0472">Membrane</keyword>
<evidence type="ECO:0000313" key="5">
    <source>
        <dbReference type="EMBL" id="WZL76506.1"/>
    </source>
</evidence>
<keyword evidence="1" id="KW-0677">Repeat</keyword>
<keyword evidence="4" id="KW-1133">Transmembrane helix</keyword>
<dbReference type="Proteomes" id="UP001461341">
    <property type="component" value="Chromosome"/>
</dbReference>
<reference evidence="5 6" key="1">
    <citation type="submission" date="2023-03" db="EMBL/GenBank/DDBJ databases">
        <title>Novel Species.</title>
        <authorList>
            <person name="Ma S."/>
        </authorList>
    </citation>
    <scope>NUCLEOTIDE SEQUENCE [LARGE SCALE GENOMIC DNA]</scope>
    <source>
        <strain evidence="5 6">B11</strain>
    </source>
</reference>
<name>A0ABZ2YEC4_9BACT</name>
<dbReference type="InterPro" id="IPR019734">
    <property type="entry name" value="TPR_rpt"/>
</dbReference>
<accession>A0ABZ2YEC4</accession>
<keyword evidence="2 3" id="KW-0802">TPR repeat</keyword>
<dbReference type="Gene3D" id="1.25.40.10">
    <property type="entry name" value="Tetratricopeptide repeat domain"/>
    <property type="match status" value="1"/>
</dbReference>
<dbReference type="Pfam" id="PF07719">
    <property type="entry name" value="TPR_2"/>
    <property type="match status" value="1"/>
</dbReference>
<feature type="transmembrane region" description="Helical" evidence="4">
    <location>
        <begin position="120"/>
        <end position="139"/>
    </location>
</feature>
<proteinExistence type="predicted"/>
<dbReference type="InterPro" id="IPR013105">
    <property type="entry name" value="TPR_2"/>
</dbReference>
<dbReference type="RefSeq" id="WP_369018670.1">
    <property type="nucleotide sequence ID" value="NZ_CP121689.1"/>
</dbReference>
<dbReference type="InterPro" id="IPR051012">
    <property type="entry name" value="CellSynth/LPSAsmb/PSIAsmb"/>
</dbReference>
<dbReference type="SMART" id="SM00028">
    <property type="entry name" value="TPR"/>
    <property type="match status" value="4"/>
</dbReference>
<evidence type="ECO:0000256" key="1">
    <source>
        <dbReference type="ARBA" id="ARBA00022737"/>
    </source>
</evidence>
<keyword evidence="6" id="KW-1185">Reference proteome</keyword>
<gene>
    <name evidence="5" type="ORF">QBE54_01880</name>
</gene>
<dbReference type="EMBL" id="CP121689">
    <property type="protein sequence ID" value="WZL76506.1"/>
    <property type="molecule type" value="Genomic_DNA"/>
</dbReference>
<evidence type="ECO:0000256" key="2">
    <source>
        <dbReference type="ARBA" id="ARBA00022803"/>
    </source>
</evidence>